<dbReference type="GO" id="GO:0030198">
    <property type="term" value="P:extracellular matrix organization"/>
    <property type="evidence" value="ECO:0007669"/>
    <property type="project" value="TreeGrafter"/>
</dbReference>
<keyword evidence="7" id="KW-1185">Reference proteome</keyword>
<dbReference type="PANTHER" id="PTHR13723">
    <property type="entry name" value="ADAMTS A DISINTEGRIN AND METALLOPROTEASE WITH THROMBOSPONDIN MOTIFS PROTEASE"/>
    <property type="match status" value="1"/>
</dbReference>
<dbReference type="SUPFAM" id="SSF82895">
    <property type="entry name" value="TSP-1 type 1 repeat"/>
    <property type="match status" value="3"/>
</dbReference>
<dbReference type="InterPro" id="IPR050439">
    <property type="entry name" value="ADAMTS_ADAMTS-like"/>
</dbReference>
<dbReference type="FunFam" id="2.20.100.10:FF:000005">
    <property type="entry name" value="ADAM metallopeptidase with thrombospondin type 1 motif 9"/>
    <property type="match status" value="1"/>
</dbReference>
<evidence type="ECO:0000256" key="1">
    <source>
        <dbReference type="ARBA" id="ARBA00004302"/>
    </source>
</evidence>
<organism evidence="7 8">
    <name type="scientific">Heligmosomoides polygyrus</name>
    <name type="common">Parasitic roundworm</name>
    <dbReference type="NCBI Taxonomy" id="6339"/>
    <lineage>
        <taxon>Eukaryota</taxon>
        <taxon>Metazoa</taxon>
        <taxon>Ecdysozoa</taxon>
        <taxon>Nematoda</taxon>
        <taxon>Chromadorea</taxon>
        <taxon>Rhabditida</taxon>
        <taxon>Rhabditina</taxon>
        <taxon>Rhabditomorpha</taxon>
        <taxon>Strongyloidea</taxon>
        <taxon>Heligmosomidae</taxon>
        <taxon>Heligmosomoides</taxon>
    </lineage>
</organism>
<keyword evidence="4" id="KW-0677">Repeat</keyword>
<dbReference type="Pfam" id="PF05986">
    <property type="entry name" value="ADAMTS_spacer1"/>
    <property type="match status" value="1"/>
</dbReference>
<name>A0A8L8JEW4_HELPZ</name>
<dbReference type="InterPro" id="IPR010294">
    <property type="entry name" value="ADAMTS_spacer1"/>
</dbReference>
<dbReference type="GO" id="GO:0004222">
    <property type="term" value="F:metalloendopeptidase activity"/>
    <property type="evidence" value="ECO:0007669"/>
    <property type="project" value="TreeGrafter"/>
</dbReference>
<dbReference type="Gene3D" id="2.20.100.10">
    <property type="entry name" value="Thrombospondin type-1 (TSP1) repeat"/>
    <property type="match status" value="3"/>
</dbReference>
<evidence type="ECO:0000259" key="6">
    <source>
        <dbReference type="Pfam" id="PF05986"/>
    </source>
</evidence>
<dbReference type="AlphaFoldDB" id="A0A8L8JEW4"/>
<dbReference type="Pfam" id="PF19030">
    <property type="entry name" value="TSP1_ADAMTS"/>
    <property type="match status" value="3"/>
</dbReference>
<accession>A0A8L8JEW4</accession>
<dbReference type="PANTHER" id="PTHR13723:SF281">
    <property type="entry name" value="PAPILIN"/>
    <property type="match status" value="1"/>
</dbReference>
<reference evidence="8" key="1">
    <citation type="submission" date="2019-09" db="UniProtKB">
        <authorList>
            <consortium name="WormBaseParasite"/>
        </authorList>
    </citation>
    <scope>IDENTIFICATION</scope>
</reference>
<dbReference type="PROSITE" id="PS50092">
    <property type="entry name" value="TSP1"/>
    <property type="match status" value="3"/>
</dbReference>
<dbReference type="FunFam" id="2.60.120.830:FF:000001">
    <property type="entry name" value="A disintegrin and metalloproteinase with thrombospondin motifs 1"/>
    <property type="match status" value="1"/>
</dbReference>
<dbReference type="InterPro" id="IPR000884">
    <property type="entry name" value="TSP1_rpt"/>
</dbReference>
<dbReference type="GO" id="GO:0006508">
    <property type="term" value="P:proteolysis"/>
    <property type="evidence" value="ECO:0007669"/>
    <property type="project" value="TreeGrafter"/>
</dbReference>
<keyword evidence="5" id="KW-0084">Basement membrane</keyword>
<evidence type="ECO:0000256" key="3">
    <source>
        <dbReference type="ARBA" id="ARBA00022729"/>
    </source>
</evidence>
<dbReference type="Gene3D" id="2.60.120.830">
    <property type="match status" value="1"/>
</dbReference>
<dbReference type="GO" id="GO:0016477">
    <property type="term" value="P:cell migration"/>
    <property type="evidence" value="ECO:0007669"/>
    <property type="project" value="UniProtKB-ARBA"/>
</dbReference>
<dbReference type="GO" id="GO:0005604">
    <property type="term" value="C:basement membrane"/>
    <property type="evidence" value="ECO:0007669"/>
    <property type="project" value="UniProtKB-SubCell"/>
</dbReference>
<evidence type="ECO:0000313" key="8">
    <source>
        <dbReference type="WBParaSite" id="HPBE_0000004501-mRNA-1"/>
    </source>
</evidence>
<evidence type="ECO:0000256" key="2">
    <source>
        <dbReference type="ARBA" id="ARBA00022525"/>
    </source>
</evidence>
<protein>
    <submittedName>
        <fullName evidence="8">ADAM_spacer1 domain-containing protein</fullName>
    </submittedName>
</protein>
<keyword evidence="3" id="KW-0732">Signal</keyword>
<dbReference type="Proteomes" id="UP000050761">
    <property type="component" value="Unassembled WGS sequence"/>
</dbReference>
<sequence>LKLDKCGVCDGDGSTCKTIEGSFDERNLSPGYHDVMRIPVGATAIRIEEARTSSNNLAMKNSSDHYFLNGNSMIQVGKDVELNGVYFEYDDGKPEKITAKGPLQEEIVVSVLVRKGNKDVSIVYEFSVPVAEEVDYMYKPGEWSPCSVTCGKGQHTRTPYCVDTKTQNRVIDQLCDDANSTKPEVEKPCETVDCEAEWFQGEWEPCSQTCGDKGEQYRVVYCHQIFANGRRVTVEDGNCTVARPEPYQKCANFRFACPEWQAGPWSACSEKCGDAFQYRSVTCRSEKEGEEGKLLPAEACGSEESMESQRPCNLGPCTGLKFVTTDWKLCSKCNETEETREVTCKDTQGRAYPLEKCLTDDEKEIPPDTRNLCIVPLKVVDEALCQGEKPEAKTNCTNEEKCTGTWYSSPWSNCSAQ</sequence>
<dbReference type="GO" id="GO:0009653">
    <property type="term" value="P:anatomical structure morphogenesis"/>
    <property type="evidence" value="ECO:0007669"/>
    <property type="project" value="UniProtKB-ARBA"/>
</dbReference>
<evidence type="ECO:0000256" key="5">
    <source>
        <dbReference type="ARBA" id="ARBA00022869"/>
    </source>
</evidence>
<comment type="subcellular location">
    <subcellularLocation>
        <location evidence="1">Secreted</location>
        <location evidence="1">Extracellular space</location>
        <location evidence="1">Extracellular matrix</location>
        <location evidence="1">Basement membrane</location>
    </subcellularLocation>
</comment>
<evidence type="ECO:0000313" key="7">
    <source>
        <dbReference type="Proteomes" id="UP000050761"/>
    </source>
</evidence>
<proteinExistence type="predicted"/>
<dbReference type="WBParaSite" id="HPBE_0000004501-mRNA-1">
    <property type="protein sequence ID" value="HPBE_0000004501-mRNA-1"/>
    <property type="gene ID" value="HPBE_0000004501"/>
</dbReference>
<evidence type="ECO:0000256" key="4">
    <source>
        <dbReference type="ARBA" id="ARBA00022737"/>
    </source>
</evidence>
<dbReference type="InterPro" id="IPR036383">
    <property type="entry name" value="TSP1_rpt_sf"/>
</dbReference>
<keyword evidence="5" id="KW-0272">Extracellular matrix</keyword>
<dbReference type="SMART" id="SM00209">
    <property type="entry name" value="TSP1"/>
    <property type="match status" value="4"/>
</dbReference>
<feature type="domain" description="ADAMTS/ADAMTS-like Spacer 1" evidence="6">
    <location>
        <begin position="18"/>
        <end position="129"/>
    </location>
</feature>
<keyword evidence="2" id="KW-0964">Secreted</keyword>